<dbReference type="EMBL" id="FCNX02000011">
    <property type="protein sequence ID" value="SAK84830.1"/>
    <property type="molecule type" value="Genomic_DNA"/>
</dbReference>
<dbReference type="InterPro" id="IPR009078">
    <property type="entry name" value="Ferritin-like_SF"/>
</dbReference>
<evidence type="ECO:0000313" key="2">
    <source>
        <dbReference type="Proteomes" id="UP000054903"/>
    </source>
</evidence>
<dbReference type="Gene3D" id="1.20.1260.10">
    <property type="match status" value="1"/>
</dbReference>
<dbReference type="InterPro" id="IPR010287">
    <property type="entry name" value="DUF892_YciF-like"/>
</dbReference>
<dbReference type="InterPro" id="IPR012347">
    <property type="entry name" value="Ferritin-like"/>
</dbReference>
<organism evidence="1 2">
    <name type="scientific">Caballeronia fortuita</name>
    <dbReference type="NCBI Taxonomy" id="1777138"/>
    <lineage>
        <taxon>Bacteria</taxon>
        <taxon>Pseudomonadati</taxon>
        <taxon>Pseudomonadota</taxon>
        <taxon>Betaproteobacteria</taxon>
        <taxon>Burkholderiales</taxon>
        <taxon>Burkholderiaceae</taxon>
        <taxon>Caballeronia</taxon>
    </lineage>
</organism>
<reference evidence="1" key="1">
    <citation type="submission" date="2016-01" db="EMBL/GenBank/DDBJ databases">
        <authorList>
            <person name="Peeters C."/>
        </authorList>
    </citation>
    <scope>NUCLEOTIDE SEQUENCE</scope>
    <source>
        <strain evidence="1">LMG 29320</strain>
    </source>
</reference>
<accession>A0A158CRL4</accession>
<name>A0A158CRL4_9BURK</name>
<proteinExistence type="predicted"/>
<evidence type="ECO:0000313" key="1">
    <source>
        <dbReference type="EMBL" id="SAK84830.1"/>
    </source>
</evidence>
<dbReference type="Proteomes" id="UP000054903">
    <property type="component" value="Unassembled WGS sequence"/>
</dbReference>
<protein>
    <submittedName>
        <fullName evidence="1">Uncharacterized protein</fullName>
    </submittedName>
</protein>
<keyword evidence="2" id="KW-1185">Reference proteome</keyword>
<dbReference type="Pfam" id="PF05974">
    <property type="entry name" value="DUF892"/>
    <property type="match status" value="1"/>
</dbReference>
<comment type="caution">
    <text evidence="1">The sequence shown here is derived from an EMBL/GenBank/DDBJ whole genome shotgun (WGS) entry which is preliminary data.</text>
</comment>
<dbReference type="AlphaFoldDB" id="A0A158CRL4"/>
<gene>
    <name evidence="1" type="ORF">AWB77_04451</name>
</gene>
<dbReference type="SUPFAM" id="SSF47240">
    <property type="entry name" value="Ferritin-like"/>
    <property type="match status" value="1"/>
</dbReference>
<sequence length="32" mass="3530">MAVKTLNDLFIHALSDVYSAEKQLTKALPKLA</sequence>